<name>U7DAW2_9BACT</name>
<organism evidence="1 2">
    <name type="scientific">Chitinivibrio alkaliphilus ACht1</name>
    <dbReference type="NCBI Taxonomy" id="1313304"/>
    <lineage>
        <taxon>Bacteria</taxon>
        <taxon>Pseudomonadati</taxon>
        <taxon>Fibrobacterota</taxon>
        <taxon>Chitinivibrionia</taxon>
        <taxon>Chitinivibrionales</taxon>
        <taxon>Chitinivibrionaceae</taxon>
        <taxon>Chitinivibrio</taxon>
    </lineage>
</organism>
<keyword evidence="2" id="KW-1185">Reference proteome</keyword>
<dbReference type="EMBL" id="ASJR01000002">
    <property type="protein sequence ID" value="ERP39167.1"/>
    <property type="molecule type" value="Genomic_DNA"/>
</dbReference>
<dbReference type="AlphaFoldDB" id="U7DAW2"/>
<reference evidence="1 2" key="1">
    <citation type="journal article" date="2013" name="Environ. Microbiol.">
        <title>Genome analysis of Chitinivibrio alkaliphilus gen. nov., sp. nov., a novel extremely haloalkaliphilic anaerobic chitinolytic bacterium from the candidate phylum Termite Group 3.</title>
        <authorList>
            <person name="Sorokin D.Y."/>
            <person name="Gumerov V.M."/>
            <person name="Rakitin A.L."/>
            <person name="Beletsky A.V."/>
            <person name="Damste J.S."/>
            <person name="Muyzer G."/>
            <person name="Mardanov A.V."/>
            <person name="Ravin N.V."/>
        </authorList>
    </citation>
    <scope>NUCLEOTIDE SEQUENCE [LARGE SCALE GENOMIC DNA]</scope>
    <source>
        <strain evidence="1 2">ACht1</strain>
    </source>
</reference>
<accession>U7DAW2</accession>
<sequence>MRVVYIFLCIALGTSILAAGERRGFSMAEVDTTRLQHRISFDYAQVPFLDYAAQVELTLLVPDSLMKKRIEQDSLFIAMAVHRQLEKVTDRDPSVQAIEKALYEDILGFFSLRRRFHLHLFIRELDPLPSQE</sequence>
<evidence type="ECO:0000313" key="1">
    <source>
        <dbReference type="EMBL" id="ERP39167.1"/>
    </source>
</evidence>
<comment type="caution">
    <text evidence="1">The sequence shown here is derived from an EMBL/GenBank/DDBJ whole genome shotgun (WGS) entry which is preliminary data.</text>
</comment>
<dbReference type="RefSeq" id="WP_022635880.1">
    <property type="nucleotide sequence ID" value="NZ_ASJR01000002.1"/>
</dbReference>
<evidence type="ECO:0000313" key="2">
    <source>
        <dbReference type="Proteomes" id="UP000017148"/>
    </source>
</evidence>
<protein>
    <submittedName>
        <fullName evidence="1">Uncharacterized protein</fullName>
    </submittedName>
</protein>
<gene>
    <name evidence="1" type="ORF">CALK_0337</name>
</gene>
<dbReference type="Proteomes" id="UP000017148">
    <property type="component" value="Unassembled WGS sequence"/>
</dbReference>
<proteinExistence type="predicted"/>
<dbReference type="STRING" id="1313304.CALK_0337"/>